<organism evidence="1 2">
    <name type="scientific">Pluteus cervinus</name>
    <dbReference type="NCBI Taxonomy" id="181527"/>
    <lineage>
        <taxon>Eukaryota</taxon>
        <taxon>Fungi</taxon>
        <taxon>Dikarya</taxon>
        <taxon>Basidiomycota</taxon>
        <taxon>Agaricomycotina</taxon>
        <taxon>Agaricomycetes</taxon>
        <taxon>Agaricomycetidae</taxon>
        <taxon>Agaricales</taxon>
        <taxon>Pluteineae</taxon>
        <taxon>Pluteaceae</taxon>
        <taxon>Pluteus</taxon>
    </lineage>
</organism>
<feature type="non-terminal residue" evidence="1">
    <location>
        <position position="302"/>
    </location>
</feature>
<accession>A0ACD2ZW89</accession>
<reference evidence="1 2" key="1">
    <citation type="journal article" date="2019" name="Nat. Ecol. Evol.">
        <title>Megaphylogeny resolves global patterns of mushroom evolution.</title>
        <authorList>
            <person name="Varga T."/>
            <person name="Krizsan K."/>
            <person name="Foldi C."/>
            <person name="Dima B."/>
            <person name="Sanchez-Garcia M."/>
            <person name="Sanchez-Ramirez S."/>
            <person name="Szollosi G.J."/>
            <person name="Szarkandi J.G."/>
            <person name="Papp V."/>
            <person name="Albert L."/>
            <person name="Andreopoulos W."/>
            <person name="Angelini C."/>
            <person name="Antonin V."/>
            <person name="Barry K.W."/>
            <person name="Bougher N.L."/>
            <person name="Buchanan P."/>
            <person name="Buyck B."/>
            <person name="Bense V."/>
            <person name="Catcheside P."/>
            <person name="Chovatia M."/>
            <person name="Cooper J."/>
            <person name="Damon W."/>
            <person name="Desjardin D."/>
            <person name="Finy P."/>
            <person name="Geml J."/>
            <person name="Haridas S."/>
            <person name="Hughes K."/>
            <person name="Justo A."/>
            <person name="Karasinski D."/>
            <person name="Kautmanova I."/>
            <person name="Kiss B."/>
            <person name="Kocsube S."/>
            <person name="Kotiranta H."/>
            <person name="LaButti K.M."/>
            <person name="Lechner B.E."/>
            <person name="Liimatainen K."/>
            <person name="Lipzen A."/>
            <person name="Lukacs Z."/>
            <person name="Mihaltcheva S."/>
            <person name="Morgado L.N."/>
            <person name="Niskanen T."/>
            <person name="Noordeloos M.E."/>
            <person name="Ohm R.A."/>
            <person name="Ortiz-Santana B."/>
            <person name="Ovrebo C."/>
            <person name="Racz N."/>
            <person name="Riley R."/>
            <person name="Savchenko A."/>
            <person name="Shiryaev A."/>
            <person name="Soop K."/>
            <person name="Spirin V."/>
            <person name="Szebenyi C."/>
            <person name="Tomsovsky M."/>
            <person name="Tulloss R.E."/>
            <person name="Uehling J."/>
            <person name="Grigoriev I.V."/>
            <person name="Vagvolgyi C."/>
            <person name="Papp T."/>
            <person name="Martin F.M."/>
            <person name="Miettinen O."/>
            <person name="Hibbett D.S."/>
            <person name="Nagy L.G."/>
        </authorList>
    </citation>
    <scope>NUCLEOTIDE SEQUENCE [LARGE SCALE GENOMIC DNA]</scope>
    <source>
        <strain evidence="1 2">NL-1719</strain>
    </source>
</reference>
<protein>
    <submittedName>
        <fullName evidence="1">Uncharacterized protein</fullName>
    </submittedName>
</protein>
<proteinExistence type="predicted"/>
<dbReference type="EMBL" id="ML210119">
    <property type="protein sequence ID" value="TFK57753.1"/>
    <property type="molecule type" value="Genomic_DNA"/>
</dbReference>
<sequence length="302" mass="32252">LNDTGTKDAPDLDVIFPNISSSGPATVHIGNQAKVARIFSLLLAAADSGGRVQLLQDLASANSPVKFTSDPPTAIFILSWDSAGAFDANNTFLLDSDLGPWGSTQCGMEFFNLTIRRDITSSGIKSASQLSGDYSLEEAPTRNEGSFVATMWSPLLSQQANMQLAFSIYSYDFSQPNGTLVMAHISQQLSRIALGMFAGTLKPVPAVITKAVILGRYPVAPVLTYVGLLVVYSFIALGIFLWAALLKTPGITMPGTEGKTATALQLAQVQVTDPLIVVAQSFERELKRSEEKRIETSEVGGT</sequence>
<evidence type="ECO:0000313" key="2">
    <source>
        <dbReference type="Proteomes" id="UP000308600"/>
    </source>
</evidence>
<name>A0ACD2ZW89_9AGAR</name>
<gene>
    <name evidence="1" type="ORF">BDN72DRAFT_921125</name>
</gene>
<keyword evidence="2" id="KW-1185">Reference proteome</keyword>
<dbReference type="Proteomes" id="UP000308600">
    <property type="component" value="Unassembled WGS sequence"/>
</dbReference>
<evidence type="ECO:0000313" key="1">
    <source>
        <dbReference type="EMBL" id="TFK57753.1"/>
    </source>
</evidence>
<feature type="non-terminal residue" evidence="1">
    <location>
        <position position="1"/>
    </location>
</feature>